<sequence length="463" mass="51899">MGILNSFKKIFPILLLMGILFSACDNDKDDTILDLDKVTVADYDHEVVSAWNNIFLELERYAAGYRPGPAPRALAYIGLASYEACVTGMEDHKSIASLYPGLKLPVADASAEYHWPTVVNTLRANLTRRFFRSAAPALYEKINTLETSLGSKYRTQSTEDVIKRSVAHGQAVADAMWEWSATDAVGHDAYLDPFKGYNWADYSNKPGHWRPTVPGPPQPMFPHWGRARAFAIGESDKLCPPPLAYSESTSSPFFNQAMEVVAQTVNAPYENIWIGEFWSDDLLNLTFSPGPRWMAIANQVYELEDTDLETALLCDAKVGMALNDAAVACWHSKYYYNVERPESYIKRIVDPKWEPPLDNPTNGDKGFSPPFPAYPSGHSTMGAAGAEALASIFGYDYAMTDRCHENRSDFEGRPRSFGSFHEMAEENAWSRVPLGVHFRMDCEQGVNLGYRVARKVNRLPWDK</sequence>
<name>F4KTH3_HALH1</name>
<dbReference type="PANTHER" id="PTHR34599:SF1">
    <property type="entry name" value="PHOSPHATIDIC ACID PHOSPHATASE TYPE 2_HALOPEROXIDASE DOMAIN-CONTAINING PROTEIN"/>
    <property type="match status" value="1"/>
</dbReference>
<dbReference type="AlphaFoldDB" id="F4KTH3"/>
<dbReference type="InterPro" id="IPR036938">
    <property type="entry name" value="PAP2/HPO_sf"/>
</dbReference>
<dbReference type="CDD" id="cd03398">
    <property type="entry name" value="PAP2_haloperoxidase"/>
    <property type="match status" value="1"/>
</dbReference>
<reference key="2">
    <citation type="submission" date="2011-04" db="EMBL/GenBank/DDBJ databases">
        <title>Complete sequence of chromosome of Haliscomenobacter hydrossis DSM 1100.</title>
        <authorList>
            <consortium name="US DOE Joint Genome Institute (JGI-PGF)"/>
            <person name="Lucas S."/>
            <person name="Han J."/>
            <person name="Lapidus A."/>
            <person name="Bruce D."/>
            <person name="Goodwin L."/>
            <person name="Pitluck S."/>
            <person name="Peters L."/>
            <person name="Kyrpides N."/>
            <person name="Mavromatis K."/>
            <person name="Ivanova N."/>
            <person name="Ovchinnikova G."/>
            <person name="Pagani I."/>
            <person name="Daligault H."/>
            <person name="Detter J.C."/>
            <person name="Han C."/>
            <person name="Land M."/>
            <person name="Hauser L."/>
            <person name="Markowitz V."/>
            <person name="Cheng J.-F."/>
            <person name="Hugenholtz P."/>
            <person name="Woyke T."/>
            <person name="Wu D."/>
            <person name="Verbarg S."/>
            <person name="Frueling A."/>
            <person name="Brambilla E."/>
            <person name="Klenk H.-P."/>
            <person name="Eisen J.A."/>
        </authorList>
    </citation>
    <scope>NUCLEOTIDE SEQUENCE</scope>
    <source>
        <strain>DSM 1100</strain>
    </source>
</reference>
<dbReference type="SUPFAM" id="SSF48317">
    <property type="entry name" value="Acid phosphatase/Vanadium-dependent haloperoxidase"/>
    <property type="match status" value="1"/>
</dbReference>
<proteinExistence type="predicted"/>
<reference evidence="2 3" key="1">
    <citation type="journal article" date="2011" name="Stand. Genomic Sci.">
        <title>Complete genome sequence of Haliscomenobacter hydrossis type strain (O).</title>
        <authorList>
            <consortium name="US DOE Joint Genome Institute (JGI-PGF)"/>
            <person name="Daligault H."/>
            <person name="Lapidus A."/>
            <person name="Zeytun A."/>
            <person name="Nolan M."/>
            <person name="Lucas S."/>
            <person name="Del Rio T.G."/>
            <person name="Tice H."/>
            <person name="Cheng J.F."/>
            <person name="Tapia R."/>
            <person name="Han C."/>
            <person name="Goodwin L."/>
            <person name="Pitluck S."/>
            <person name="Liolios K."/>
            <person name="Pagani I."/>
            <person name="Ivanova N."/>
            <person name="Huntemann M."/>
            <person name="Mavromatis K."/>
            <person name="Mikhailova N."/>
            <person name="Pati A."/>
            <person name="Chen A."/>
            <person name="Palaniappan K."/>
            <person name="Land M."/>
            <person name="Hauser L."/>
            <person name="Brambilla E.M."/>
            <person name="Rohde M."/>
            <person name="Verbarg S."/>
            <person name="Goker M."/>
            <person name="Bristow J."/>
            <person name="Eisen J.A."/>
            <person name="Markowitz V."/>
            <person name="Hugenholtz P."/>
            <person name="Kyrpides N.C."/>
            <person name="Klenk H.P."/>
            <person name="Woyke T."/>
        </authorList>
    </citation>
    <scope>NUCLEOTIDE SEQUENCE [LARGE SCALE GENOMIC DNA]</scope>
    <source>
        <strain evidence="3">ATCC 27775 / DSM 1100 / LMG 10767 / O</strain>
    </source>
</reference>
<dbReference type="OrthoDB" id="7793240at2"/>
<accession>F4KTH3</accession>
<dbReference type="EMBL" id="CP002691">
    <property type="protein sequence ID" value="AEE52387.1"/>
    <property type="molecule type" value="Genomic_DNA"/>
</dbReference>
<dbReference type="KEGG" id="hhy:Halhy_4547"/>
<dbReference type="InterPro" id="IPR052559">
    <property type="entry name" value="V-haloperoxidase"/>
</dbReference>
<dbReference type="RefSeq" id="WP_013766925.1">
    <property type="nucleotide sequence ID" value="NC_015510.1"/>
</dbReference>
<feature type="domain" description="Phosphatidic acid phosphatase type 2/haloperoxidase" evidence="1">
    <location>
        <begin position="319"/>
        <end position="460"/>
    </location>
</feature>
<dbReference type="InterPro" id="IPR000326">
    <property type="entry name" value="PAP2/HPO"/>
</dbReference>
<dbReference type="Gene3D" id="1.10.606.20">
    <property type="match status" value="1"/>
</dbReference>
<dbReference type="HOGENOM" id="CLU_020920_2_1_10"/>
<evidence type="ECO:0000259" key="1">
    <source>
        <dbReference type="Pfam" id="PF01569"/>
    </source>
</evidence>
<evidence type="ECO:0000313" key="3">
    <source>
        <dbReference type="Proteomes" id="UP000008461"/>
    </source>
</evidence>
<evidence type="ECO:0000313" key="2">
    <source>
        <dbReference type="EMBL" id="AEE52387.1"/>
    </source>
</evidence>
<gene>
    <name evidence="2" type="ordered locus">Halhy_4547</name>
</gene>
<dbReference type="PANTHER" id="PTHR34599">
    <property type="entry name" value="PEROXIDASE-RELATED"/>
    <property type="match status" value="1"/>
</dbReference>
<dbReference type="eggNOG" id="COG0671">
    <property type="taxonomic scope" value="Bacteria"/>
</dbReference>
<organism evidence="2 3">
    <name type="scientific">Haliscomenobacter hydrossis (strain ATCC 27775 / DSM 1100 / LMG 10767 / O)</name>
    <dbReference type="NCBI Taxonomy" id="760192"/>
    <lineage>
        <taxon>Bacteria</taxon>
        <taxon>Pseudomonadati</taxon>
        <taxon>Bacteroidota</taxon>
        <taxon>Saprospiria</taxon>
        <taxon>Saprospirales</taxon>
        <taxon>Haliscomenobacteraceae</taxon>
        <taxon>Haliscomenobacter</taxon>
    </lineage>
</organism>
<dbReference type="Proteomes" id="UP000008461">
    <property type="component" value="Chromosome"/>
</dbReference>
<dbReference type="STRING" id="760192.Halhy_4547"/>
<dbReference type="Pfam" id="PF01569">
    <property type="entry name" value="PAP2"/>
    <property type="match status" value="1"/>
</dbReference>
<keyword evidence="3" id="KW-1185">Reference proteome</keyword>
<protein>
    <submittedName>
        <fullName evidence="2">Phosphoesterase PA-phosphatase related protein</fullName>
    </submittedName>
</protein>